<keyword evidence="7" id="KW-0647">Proteasome</keyword>
<dbReference type="InterPro" id="IPR051929">
    <property type="entry name" value="VirAsm_ModProt"/>
</dbReference>
<dbReference type="Gene3D" id="3.40.140.10">
    <property type="entry name" value="Cytidine Deaminase, domain 2"/>
    <property type="match status" value="1"/>
</dbReference>
<reference evidence="7 8" key="1">
    <citation type="submission" date="2020-07" db="EMBL/GenBank/DDBJ databases">
        <title>Genomic Encyclopedia of Type Strains, Phase IV (KMG-V): Genome sequencing to study the core and pangenomes of soil and plant-associated prokaryotes.</title>
        <authorList>
            <person name="Whitman W."/>
        </authorList>
    </citation>
    <scope>NUCLEOTIDE SEQUENCE [LARGE SCALE GENOMIC DNA]</scope>
    <source>
        <strain evidence="7 8">M8UP22</strain>
    </source>
</reference>
<evidence type="ECO:0000256" key="4">
    <source>
        <dbReference type="ARBA" id="ARBA00022833"/>
    </source>
</evidence>
<feature type="domain" description="MPN" evidence="6">
    <location>
        <begin position="2"/>
        <end position="142"/>
    </location>
</feature>
<organism evidence="7 8">
    <name type="scientific">Tunturiibacter lichenicola</name>
    <dbReference type="NCBI Taxonomy" id="2051959"/>
    <lineage>
        <taxon>Bacteria</taxon>
        <taxon>Pseudomonadati</taxon>
        <taxon>Acidobacteriota</taxon>
        <taxon>Terriglobia</taxon>
        <taxon>Terriglobales</taxon>
        <taxon>Acidobacteriaceae</taxon>
        <taxon>Tunturiibacter</taxon>
    </lineage>
</organism>
<dbReference type="GO" id="GO:0000502">
    <property type="term" value="C:proteasome complex"/>
    <property type="evidence" value="ECO:0007669"/>
    <property type="project" value="UniProtKB-KW"/>
</dbReference>
<evidence type="ECO:0000256" key="3">
    <source>
        <dbReference type="ARBA" id="ARBA00022801"/>
    </source>
</evidence>
<sequence>MLRIHYADYEALRAHGEETYPNECCGVLLGKNIAGEDNGTVAVNSAAAVNYVQQIVRAGNTRTDSAHNRYHIAPQELVKIQRQARGLGLDIVGFYHSHPDHPAQWSKTDFAEAHWLGCSYIITSVEQGKAVLTNSFLLSGTGEDDKNFDDQPIQIDIAPNVAEAAAQTQKGQA</sequence>
<protein>
    <submittedName>
        <fullName evidence="7">Proteasome lid subunit RPN8/RPN11</fullName>
    </submittedName>
</protein>
<dbReference type="GO" id="GO:0008270">
    <property type="term" value="F:zinc ion binding"/>
    <property type="evidence" value="ECO:0007669"/>
    <property type="project" value="TreeGrafter"/>
</dbReference>
<accession>A0A852VD51</accession>
<dbReference type="Proteomes" id="UP000564385">
    <property type="component" value="Unassembled WGS sequence"/>
</dbReference>
<keyword evidence="3" id="KW-0378">Hydrolase</keyword>
<dbReference type="PANTHER" id="PTHR34858">
    <property type="entry name" value="CYSO-CYSTEINE PEPTIDASE"/>
    <property type="match status" value="1"/>
</dbReference>
<dbReference type="FunFam" id="3.40.140.10:FF:000085">
    <property type="entry name" value="Mov34/MPN/PAD-1 family protein"/>
    <property type="match status" value="1"/>
</dbReference>
<evidence type="ECO:0000256" key="2">
    <source>
        <dbReference type="ARBA" id="ARBA00022723"/>
    </source>
</evidence>
<evidence type="ECO:0000259" key="6">
    <source>
        <dbReference type="PROSITE" id="PS50249"/>
    </source>
</evidence>
<keyword evidence="5" id="KW-0482">Metalloprotease</keyword>
<dbReference type="SUPFAM" id="SSF102712">
    <property type="entry name" value="JAB1/MPN domain"/>
    <property type="match status" value="1"/>
</dbReference>
<dbReference type="Pfam" id="PF14464">
    <property type="entry name" value="Prok-JAB"/>
    <property type="match status" value="1"/>
</dbReference>
<evidence type="ECO:0000256" key="5">
    <source>
        <dbReference type="ARBA" id="ARBA00023049"/>
    </source>
</evidence>
<keyword evidence="2" id="KW-0479">Metal-binding</keyword>
<gene>
    <name evidence="7" type="ORF">HDF08_000866</name>
</gene>
<dbReference type="InterPro" id="IPR028090">
    <property type="entry name" value="JAB_dom_prok"/>
</dbReference>
<dbReference type="PANTHER" id="PTHR34858:SF1">
    <property type="entry name" value="CYSO-CYSTEINE PEPTIDASE"/>
    <property type="match status" value="1"/>
</dbReference>
<dbReference type="PROSITE" id="PS50249">
    <property type="entry name" value="MPN"/>
    <property type="match status" value="1"/>
</dbReference>
<evidence type="ECO:0000313" key="8">
    <source>
        <dbReference type="Proteomes" id="UP000564385"/>
    </source>
</evidence>
<dbReference type="CDD" id="cd08070">
    <property type="entry name" value="MPN_like"/>
    <property type="match status" value="1"/>
</dbReference>
<keyword evidence="4" id="KW-0862">Zinc</keyword>
<dbReference type="AlphaFoldDB" id="A0A852VD51"/>
<keyword evidence="1" id="KW-0645">Protease</keyword>
<dbReference type="SMART" id="SM00232">
    <property type="entry name" value="JAB_MPN"/>
    <property type="match status" value="1"/>
</dbReference>
<name>A0A852VD51_9BACT</name>
<dbReference type="EMBL" id="JACCCU010000001">
    <property type="protein sequence ID" value="NYF88799.1"/>
    <property type="molecule type" value="Genomic_DNA"/>
</dbReference>
<comment type="caution">
    <text evidence="7">The sequence shown here is derived from an EMBL/GenBank/DDBJ whole genome shotgun (WGS) entry which is preliminary data.</text>
</comment>
<dbReference type="InterPro" id="IPR000555">
    <property type="entry name" value="JAMM/MPN+_dom"/>
</dbReference>
<dbReference type="GO" id="GO:0006508">
    <property type="term" value="P:proteolysis"/>
    <property type="evidence" value="ECO:0007669"/>
    <property type="project" value="UniProtKB-KW"/>
</dbReference>
<dbReference type="InterPro" id="IPR037518">
    <property type="entry name" value="MPN"/>
</dbReference>
<evidence type="ECO:0000313" key="7">
    <source>
        <dbReference type="EMBL" id="NYF88799.1"/>
    </source>
</evidence>
<proteinExistence type="predicted"/>
<dbReference type="GO" id="GO:0008235">
    <property type="term" value="F:metalloexopeptidase activity"/>
    <property type="evidence" value="ECO:0007669"/>
    <property type="project" value="TreeGrafter"/>
</dbReference>
<evidence type="ECO:0000256" key="1">
    <source>
        <dbReference type="ARBA" id="ARBA00022670"/>
    </source>
</evidence>